<evidence type="ECO:0000256" key="6">
    <source>
        <dbReference type="SAM" id="MobiDB-lite"/>
    </source>
</evidence>
<feature type="DNA-binding region" description="H-T-H motif" evidence="5">
    <location>
        <begin position="55"/>
        <end position="74"/>
    </location>
</feature>
<dbReference type="Pfam" id="PF00440">
    <property type="entry name" value="TetR_N"/>
    <property type="match status" value="1"/>
</dbReference>
<evidence type="ECO:0000313" key="9">
    <source>
        <dbReference type="Proteomes" id="UP000630142"/>
    </source>
</evidence>
<dbReference type="Proteomes" id="UP000630142">
    <property type="component" value="Unassembled WGS sequence"/>
</dbReference>
<dbReference type="InterPro" id="IPR036271">
    <property type="entry name" value="Tet_transcr_reg_TetR-rel_C_sf"/>
</dbReference>
<dbReference type="Gene3D" id="1.10.357.10">
    <property type="entry name" value="Tetracycline Repressor, domain 2"/>
    <property type="match status" value="1"/>
</dbReference>
<sequence>MLGRLMRTGSTAKRSPDVSPWPKPEQREINRALKREAVLLRAVEFFNEKGFHATSLDDVALSLNVTKPTIYHYFANKDEILFACVQRGLEEIGQAAQAAEQAGGNGLQRLRALLIDYAMMMSDGFGACVGRTPDHALSAESLSRIKALKRDTDAIVRRVIEAGMADGSIAVADVRLTTFTALGALNWISRWYDPAGPLSKREIAEHSVATLIGGLAARSDSNRRGE</sequence>
<evidence type="ECO:0000313" key="8">
    <source>
        <dbReference type="EMBL" id="GHD12863.1"/>
    </source>
</evidence>
<gene>
    <name evidence="8" type="ORF">GCM10016234_17740</name>
</gene>
<keyword evidence="4" id="KW-0804">Transcription</keyword>
<feature type="region of interest" description="Disordered" evidence="6">
    <location>
        <begin position="1"/>
        <end position="26"/>
    </location>
</feature>
<comment type="caution">
    <text evidence="8">The sequence shown here is derived from an EMBL/GenBank/DDBJ whole genome shotgun (WGS) entry which is preliminary data.</text>
</comment>
<dbReference type="PANTHER" id="PTHR30055:SF175">
    <property type="entry name" value="HTH-TYPE TRANSCRIPTIONAL REPRESSOR KSTR2"/>
    <property type="match status" value="1"/>
</dbReference>
<dbReference type="EMBL" id="BMZQ01000001">
    <property type="protein sequence ID" value="GHD12863.1"/>
    <property type="molecule type" value="Genomic_DNA"/>
</dbReference>
<evidence type="ECO:0000256" key="5">
    <source>
        <dbReference type="PROSITE-ProRule" id="PRU00335"/>
    </source>
</evidence>
<evidence type="ECO:0000256" key="4">
    <source>
        <dbReference type="ARBA" id="ARBA00023163"/>
    </source>
</evidence>
<keyword evidence="3 5" id="KW-0238">DNA-binding</keyword>
<evidence type="ECO:0000256" key="3">
    <source>
        <dbReference type="ARBA" id="ARBA00023125"/>
    </source>
</evidence>
<dbReference type="InterPro" id="IPR009057">
    <property type="entry name" value="Homeodomain-like_sf"/>
</dbReference>
<name>A0A8J3DNY8_9HYPH</name>
<dbReference type="PROSITE" id="PS01081">
    <property type="entry name" value="HTH_TETR_1"/>
    <property type="match status" value="1"/>
</dbReference>
<keyword evidence="9" id="KW-1185">Reference proteome</keyword>
<reference evidence="8" key="2">
    <citation type="submission" date="2020-09" db="EMBL/GenBank/DDBJ databases">
        <authorList>
            <person name="Sun Q."/>
            <person name="Kim S."/>
        </authorList>
    </citation>
    <scope>NUCLEOTIDE SEQUENCE</scope>
    <source>
        <strain evidence="8">KCTC 42249</strain>
    </source>
</reference>
<proteinExistence type="predicted"/>
<dbReference type="AlphaFoldDB" id="A0A8J3DNY8"/>
<reference evidence="8" key="1">
    <citation type="journal article" date="2014" name="Int. J. Syst. Evol. Microbiol.">
        <title>Complete genome sequence of Corynebacterium casei LMG S-19264T (=DSM 44701T), isolated from a smear-ripened cheese.</title>
        <authorList>
            <consortium name="US DOE Joint Genome Institute (JGI-PGF)"/>
            <person name="Walter F."/>
            <person name="Albersmeier A."/>
            <person name="Kalinowski J."/>
            <person name="Ruckert C."/>
        </authorList>
    </citation>
    <scope>NUCLEOTIDE SEQUENCE</scope>
    <source>
        <strain evidence="8">KCTC 42249</strain>
    </source>
</reference>
<evidence type="ECO:0000256" key="1">
    <source>
        <dbReference type="ARBA" id="ARBA00022491"/>
    </source>
</evidence>
<dbReference type="GO" id="GO:0000976">
    <property type="term" value="F:transcription cis-regulatory region binding"/>
    <property type="evidence" value="ECO:0007669"/>
    <property type="project" value="TreeGrafter"/>
</dbReference>
<dbReference type="InterPro" id="IPR041490">
    <property type="entry name" value="KstR2_TetR_C"/>
</dbReference>
<feature type="domain" description="HTH tetR-type" evidence="7">
    <location>
        <begin position="32"/>
        <end position="92"/>
    </location>
</feature>
<dbReference type="InterPro" id="IPR023772">
    <property type="entry name" value="DNA-bd_HTH_TetR-type_CS"/>
</dbReference>
<dbReference type="Pfam" id="PF17932">
    <property type="entry name" value="TetR_C_24"/>
    <property type="match status" value="1"/>
</dbReference>
<keyword evidence="1" id="KW-0678">Repressor</keyword>
<dbReference type="PRINTS" id="PR00455">
    <property type="entry name" value="HTHTETR"/>
</dbReference>
<protein>
    <submittedName>
        <fullName evidence="8">TetR family transcriptional regulator</fullName>
    </submittedName>
</protein>
<accession>A0A8J3DNY8</accession>
<evidence type="ECO:0000259" key="7">
    <source>
        <dbReference type="PROSITE" id="PS50977"/>
    </source>
</evidence>
<dbReference type="SUPFAM" id="SSF46689">
    <property type="entry name" value="Homeodomain-like"/>
    <property type="match status" value="1"/>
</dbReference>
<dbReference type="PROSITE" id="PS50977">
    <property type="entry name" value="HTH_TETR_2"/>
    <property type="match status" value="1"/>
</dbReference>
<dbReference type="GO" id="GO:0003700">
    <property type="term" value="F:DNA-binding transcription factor activity"/>
    <property type="evidence" value="ECO:0007669"/>
    <property type="project" value="TreeGrafter"/>
</dbReference>
<organism evidence="8 9">
    <name type="scientific">Tianweitania populi</name>
    <dbReference type="NCBI Taxonomy" id="1607949"/>
    <lineage>
        <taxon>Bacteria</taxon>
        <taxon>Pseudomonadati</taxon>
        <taxon>Pseudomonadota</taxon>
        <taxon>Alphaproteobacteria</taxon>
        <taxon>Hyphomicrobiales</taxon>
        <taxon>Phyllobacteriaceae</taxon>
        <taxon>Tianweitania</taxon>
    </lineage>
</organism>
<dbReference type="Gene3D" id="1.10.10.60">
    <property type="entry name" value="Homeodomain-like"/>
    <property type="match status" value="1"/>
</dbReference>
<dbReference type="InterPro" id="IPR050109">
    <property type="entry name" value="HTH-type_TetR-like_transc_reg"/>
</dbReference>
<dbReference type="InterPro" id="IPR001647">
    <property type="entry name" value="HTH_TetR"/>
</dbReference>
<dbReference type="PANTHER" id="PTHR30055">
    <property type="entry name" value="HTH-TYPE TRANSCRIPTIONAL REGULATOR RUTR"/>
    <property type="match status" value="1"/>
</dbReference>
<keyword evidence="2" id="KW-0805">Transcription regulation</keyword>
<evidence type="ECO:0000256" key="2">
    <source>
        <dbReference type="ARBA" id="ARBA00023015"/>
    </source>
</evidence>
<dbReference type="SUPFAM" id="SSF48498">
    <property type="entry name" value="Tetracyclin repressor-like, C-terminal domain"/>
    <property type="match status" value="1"/>
</dbReference>